<evidence type="ECO:0000313" key="7">
    <source>
        <dbReference type="EMBL" id="RZM84941.1"/>
    </source>
</evidence>
<dbReference type="Gene3D" id="3.40.50.150">
    <property type="entry name" value="Vaccinia Virus protein VP39"/>
    <property type="match status" value="1"/>
</dbReference>
<dbReference type="GO" id="GO:0043565">
    <property type="term" value="F:sequence-specific DNA binding"/>
    <property type="evidence" value="ECO:0007669"/>
    <property type="project" value="TreeGrafter"/>
</dbReference>
<evidence type="ECO:0000256" key="4">
    <source>
        <dbReference type="ARBA" id="ARBA00022679"/>
    </source>
</evidence>
<dbReference type="SUPFAM" id="SSF53335">
    <property type="entry name" value="S-adenosyl-L-methionine-dependent methyltransferases"/>
    <property type="match status" value="1"/>
</dbReference>
<dbReference type="RefSeq" id="WP_130243998.1">
    <property type="nucleotide sequence ID" value="NZ_PPUZ01000004.1"/>
</dbReference>
<evidence type="ECO:0000256" key="1">
    <source>
        <dbReference type="ARBA" id="ARBA00006594"/>
    </source>
</evidence>
<evidence type="ECO:0000313" key="8">
    <source>
        <dbReference type="Proteomes" id="UP000292345"/>
    </source>
</evidence>
<proteinExistence type="inferred from homology"/>
<dbReference type="InterPro" id="IPR012263">
    <property type="entry name" value="M_m6A_EcoRV"/>
</dbReference>
<dbReference type="InterPro" id="IPR023095">
    <property type="entry name" value="Ade_MeTrfase_dom_2"/>
</dbReference>
<keyword evidence="4 7" id="KW-0808">Transferase</keyword>
<dbReference type="GO" id="GO:0006298">
    <property type="term" value="P:mismatch repair"/>
    <property type="evidence" value="ECO:0007669"/>
    <property type="project" value="TreeGrafter"/>
</dbReference>
<keyword evidence="5" id="KW-0949">S-adenosyl-L-methionine</keyword>
<dbReference type="PANTHER" id="PTHR30481:SF2">
    <property type="entry name" value="SITE-SPECIFIC DNA-METHYLTRANSFERASE (ADENINE-SPECIFIC)"/>
    <property type="match status" value="1"/>
</dbReference>
<dbReference type="AlphaFoldDB" id="A0A4Q7EMG5"/>
<comment type="caution">
    <text evidence="7">The sequence shown here is derived from an EMBL/GenBank/DDBJ whole genome shotgun (WGS) entry which is preliminary data.</text>
</comment>
<gene>
    <name evidence="7" type="ORF">C3B51_02100</name>
</gene>
<dbReference type="Gene3D" id="1.10.1020.10">
    <property type="entry name" value="Adenine-specific Methyltransferase, Domain 2"/>
    <property type="match status" value="1"/>
</dbReference>
<dbReference type="PRINTS" id="PR00505">
    <property type="entry name" value="D12N6MTFRASE"/>
</dbReference>
<dbReference type="PANTHER" id="PTHR30481">
    <property type="entry name" value="DNA ADENINE METHYLASE"/>
    <property type="match status" value="1"/>
</dbReference>
<protein>
    <recommendedName>
        <fullName evidence="2">site-specific DNA-methyltransferase (adenine-specific)</fullName>
        <ecNumber evidence="2">2.1.1.72</ecNumber>
    </recommendedName>
</protein>
<evidence type="ECO:0000256" key="3">
    <source>
        <dbReference type="ARBA" id="ARBA00022603"/>
    </source>
</evidence>
<dbReference type="EC" id="2.1.1.72" evidence="2"/>
<comment type="similarity">
    <text evidence="1">Belongs to the N(4)/N(6)-methyltransferase family.</text>
</comment>
<dbReference type="GO" id="GO:0032259">
    <property type="term" value="P:methylation"/>
    <property type="evidence" value="ECO:0007669"/>
    <property type="project" value="UniProtKB-KW"/>
</dbReference>
<keyword evidence="3 7" id="KW-0489">Methyltransferase</keyword>
<organism evidence="7 8">
    <name type="scientific">Pseudoalteromonas rubra</name>
    <dbReference type="NCBI Taxonomy" id="43658"/>
    <lineage>
        <taxon>Bacteria</taxon>
        <taxon>Pseudomonadati</taxon>
        <taxon>Pseudomonadota</taxon>
        <taxon>Gammaproteobacteria</taxon>
        <taxon>Alteromonadales</taxon>
        <taxon>Pseudoalteromonadaceae</taxon>
        <taxon>Pseudoalteromonas</taxon>
    </lineage>
</organism>
<evidence type="ECO:0000256" key="6">
    <source>
        <dbReference type="ARBA" id="ARBA00047942"/>
    </source>
</evidence>
<dbReference type="EMBL" id="PPUZ01000004">
    <property type="protein sequence ID" value="RZM84941.1"/>
    <property type="molecule type" value="Genomic_DNA"/>
</dbReference>
<name>A0A4Q7EMG5_9GAMM</name>
<dbReference type="GO" id="GO:1904047">
    <property type="term" value="F:S-adenosyl-L-methionine binding"/>
    <property type="evidence" value="ECO:0007669"/>
    <property type="project" value="TreeGrafter"/>
</dbReference>
<dbReference type="InterPro" id="IPR029063">
    <property type="entry name" value="SAM-dependent_MTases_sf"/>
</dbReference>
<reference evidence="7 8" key="1">
    <citation type="submission" date="2018-01" db="EMBL/GenBank/DDBJ databases">
        <title>Co-occurrence of chitin degradation, pigmentation and bioactivity in marine Pseudoalteromonas.</title>
        <authorList>
            <person name="Paulsen S."/>
            <person name="Gram L."/>
            <person name="Machado H."/>
        </authorList>
    </citation>
    <scope>NUCLEOTIDE SEQUENCE [LARGE SCALE GENOMIC DNA]</scope>
    <source>
        <strain evidence="7 8">S1946</strain>
    </source>
</reference>
<evidence type="ECO:0000256" key="2">
    <source>
        <dbReference type="ARBA" id="ARBA00011900"/>
    </source>
</evidence>
<sequence>MKFFTPLRYPGGKGKLSYYVKSIIESNNLLDGHYVEPFAGGAGVALELLFHEYVNQIHINDLDPAVYAFWFACVNKTEELCKLISDTPVTIGTWERQRKLLRNEDNSVEPLELAFATFFLNRTNRSGILKAGVIGGRAQAGKWKLDVRFNKEDLIKRIEMIANYRNRINIYNFDTVDLLNTLPQTLPQNTLIYLDPPYYVKGQGLYRNFYEHKDHVEIKNILDTITEIPWIVSYDNAEQISNIYSDYRTKVFDLQYTAQTKRVASEIMIFSDSVNIPDTQLGKRSA</sequence>
<evidence type="ECO:0000256" key="5">
    <source>
        <dbReference type="ARBA" id="ARBA00022691"/>
    </source>
</evidence>
<dbReference type="InterPro" id="IPR012327">
    <property type="entry name" value="MeTrfase_D12"/>
</dbReference>
<dbReference type="Pfam" id="PF02086">
    <property type="entry name" value="MethyltransfD12"/>
    <property type="match status" value="1"/>
</dbReference>
<dbReference type="GO" id="GO:0009007">
    <property type="term" value="F:site-specific DNA-methyltransferase (adenine-specific) activity"/>
    <property type="evidence" value="ECO:0007669"/>
    <property type="project" value="UniProtKB-EC"/>
</dbReference>
<accession>A0A4Q7EMG5</accession>
<dbReference type="GO" id="GO:0009307">
    <property type="term" value="P:DNA restriction-modification system"/>
    <property type="evidence" value="ECO:0007669"/>
    <property type="project" value="InterPro"/>
</dbReference>
<dbReference type="Proteomes" id="UP000292345">
    <property type="component" value="Unassembled WGS sequence"/>
</dbReference>
<dbReference type="PIRSF" id="PIRSF000398">
    <property type="entry name" value="M_m6A_EcoRV"/>
    <property type="match status" value="1"/>
</dbReference>
<comment type="catalytic activity">
    <reaction evidence="6">
        <text>a 2'-deoxyadenosine in DNA + S-adenosyl-L-methionine = an N(6)-methyl-2'-deoxyadenosine in DNA + S-adenosyl-L-homocysteine + H(+)</text>
        <dbReference type="Rhea" id="RHEA:15197"/>
        <dbReference type="Rhea" id="RHEA-COMP:12418"/>
        <dbReference type="Rhea" id="RHEA-COMP:12419"/>
        <dbReference type="ChEBI" id="CHEBI:15378"/>
        <dbReference type="ChEBI" id="CHEBI:57856"/>
        <dbReference type="ChEBI" id="CHEBI:59789"/>
        <dbReference type="ChEBI" id="CHEBI:90615"/>
        <dbReference type="ChEBI" id="CHEBI:90616"/>
        <dbReference type="EC" id="2.1.1.72"/>
    </reaction>
</comment>